<name>A0A314UEB1_PRUYE</name>
<evidence type="ECO:0000313" key="2">
    <source>
        <dbReference type="Proteomes" id="UP000250321"/>
    </source>
</evidence>
<dbReference type="EMBL" id="PJQY01003724">
    <property type="protein sequence ID" value="PQM35066.1"/>
    <property type="molecule type" value="Genomic_DNA"/>
</dbReference>
<reference evidence="1 2" key="1">
    <citation type="submission" date="2018-02" db="EMBL/GenBank/DDBJ databases">
        <title>Draft genome of wild Prunus yedoensis var. nudiflora.</title>
        <authorList>
            <person name="Baek S."/>
            <person name="Kim J.-H."/>
            <person name="Choi K."/>
            <person name="Kim G.-B."/>
            <person name="Cho A."/>
            <person name="Jang H."/>
            <person name="Shin C.-H."/>
            <person name="Yu H.-J."/>
            <person name="Mun J.-H."/>
        </authorList>
    </citation>
    <scope>NUCLEOTIDE SEQUENCE [LARGE SCALE GENOMIC DNA]</scope>
    <source>
        <strain evidence="2">cv. Jeju island</strain>
        <tissue evidence="1">Leaf</tissue>
    </source>
</reference>
<evidence type="ECO:0000313" key="1">
    <source>
        <dbReference type="EMBL" id="PQM35066.1"/>
    </source>
</evidence>
<organism evidence="1 2">
    <name type="scientific">Prunus yedoensis var. nudiflora</name>
    <dbReference type="NCBI Taxonomy" id="2094558"/>
    <lineage>
        <taxon>Eukaryota</taxon>
        <taxon>Viridiplantae</taxon>
        <taxon>Streptophyta</taxon>
        <taxon>Embryophyta</taxon>
        <taxon>Tracheophyta</taxon>
        <taxon>Spermatophyta</taxon>
        <taxon>Magnoliopsida</taxon>
        <taxon>eudicotyledons</taxon>
        <taxon>Gunneridae</taxon>
        <taxon>Pentapetalae</taxon>
        <taxon>rosids</taxon>
        <taxon>fabids</taxon>
        <taxon>Rosales</taxon>
        <taxon>Rosaceae</taxon>
        <taxon>Amygdaloideae</taxon>
        <taxon>Amygdaleae</taxon>
        <taxon>Prunus</taxon>
    </lineage>
</organism>
<protein>
    <recommendedName>
        <fullName evidence="3">Reverse transcriptase zinc-binding domain-containing protein</fullName>
    </recommendedName>
</protein>
<dbReference type="Proteomes" id="UP000250321">
    <property type="component" value="Unassembled WGS sequence"/>
</dbReference>
<sequence length="137" mass="15924">MCPFGGWEVETVEHHLLLCSWTNVVWFGAPLSYGVDMWGFCRQIGSWELLIFRALARETQLLLISISFICWKIWKTQCNFIFKGSQIDPRLTINRAMQTCMEYLDAKSRPHVPFWAAQPQLIKLGPLKFGDLQCQIL</sequence>
<keyword evidence="2" id="KW-1185">Reference proteome</keyword>
<gene>
    <name evidence="1" type="ORF">Pyn_07439</name>
</gene>
<dbReference type="AlphaFoldDB" id="A0A314UEB1"/>
<dbReference type="OrthoDB" id="1166575at2759"/>
<evidence type="ECO:0008006" key="3">
    <source>
        <dbReference type="Google" id="ProtNLM"/>
    </source>
</evidence>
<accession>A0A314UEB1</accession>
<proteinExistence type="predicted"/>
<comment type="caution">
    <text evidence="1">The sequence shown here is derived from an EMBL/GenBank/DDBJ whole genome shotgun (WGS) entry which is preliminary data.</text>
</comment>
<dbReference type="STRING" id="2094558.A0A314UEB1"/>